<evidence type="ECO:0000313" key="2">
    <source>
        <dbReference type="Proteomes" id="UP001257659"/>
    </source>
</evidence>
<organism evidence="1 2">
    <name type="scientific">Mesonia maritima</name>
    <dbReference type="NCBI Taxonomy" id="1793873"/>
    <lineage>
        <taxon>Bacteria</taxon>
        <taxon>Pseudomonadati</taxon>
        <taxon>Bacteroidota</taxon>
        <taxon>Flavobacteriia</taxon>
        <taxon>Flavobacteriales</taxon>
        <taxon>Flavobacteriaceae</taxon>
        <taxon>Mesonia</taxon>
    </lineage>
</organism>
<reference evidence="1 2" key="1">
    <citation type="submission" date="2023-07" db="EMBL/GenBank/DDBJ databases">
        <title>Genomic Encyclopedia of Type Strains, Phase IV (KMG-IV): sequencing the most valuable type-strain genomes for metagenomic binning, comparative biology and taxonomic classification.</title>
        <authorList>
            <person name="Goeker M."/>
        </authorList>
    </citation>
    <scope>NUCLEOTIDE SEQUENCE [LARGE SCALE GENOMIC DNA]</scope>
    <source>
        <strain evidence="1 2">DSM 102814</strain>
    </source>
</reference>
<dbReference type="RefSeq" id="WP_309726893.1">
    <property type="nucleotide sequence ID" value="NZ_JAVDQA010000001.1"/>
</dbReference>
<name>A0ABU1K5X5_9FLAO</name>
<comment type="caution">
    <text evidence="1">The sequence shown here is derived from an EMBL/GenBank/DDBJ whole genome shotgun (WGS) entry which is preliminary data.</text>
</comment>
<sequence length="254" mass="30641">MPKAIVRKSTLKKMTGSIHAGMIWGVRNNILKQESTFENLFENYNISYDDLMFYFNIYKPGFLYPYKHKPDAYNRIQKGYDGQYYHYFIDCKKMPRSIDEYIIPTEIQKINDFELTKAYIEWFENHSKFSDPHNPLQAIEIYNNSFASKYDLKFIDKEKFEGSNFLTSERIEYTFIEQNFHSIRYNKKLSEIIKKPNGIGYNIDRRYEIIELFFEYFRWFHYGNKSVKDNIILDDLGLKVCPVCNTRLFPKFKT</sequence>
<keyword evidence="2" id="KW-1185">Reference proteome</keyword>
<proteinExistence type="predicted"/>
<gene>
    <name evidence="1" type="ORF">GGR31_000528</name>
</gene>
<dbReference type="EMBL" id="JAVDQA010000001">
    <property type="protein sequence ID" value="MDR6299912.1"/>
    <property type="molecule type" value="Genomic_DNA"/>
</dbReference>
<protein>
    <submittedName>
        <fullName evidence="1">Uncharacterized protein</fullName>
    </submittedName>
</protein>
<dbReference type="Proteomes" id="UP001257659">
    <property type="component" value="Unassembled WGS sequence"/>
</dbReference>
<evidence type="ECO:0000313" key="1">
    <source>
        <dbReference type="EMBL" id="MDR6299912.1"/>
    </source>
</evidence>
<accession>A0ABU1K5X5</accession>